<dbReference type="Gene3D" id="1.10.287.950">
    <property type="entry name" value="Methyl-accepting chemotaxis protein"/>
    <property type="match status" value="1"/>
</dbReference>
<comment type="subcellular location">
    <subcellularLocation>
        <location evidence="1">Cell inner membrane</location>
        <topology evidence="1">Multi-pass membrane protein</topology>
    </subcellularLocation>
</comment>
<keyword evidence="6" id="KW-1133">Transmembrane helix</keyword>
<dbReference type="AlphaFoldDB" id="A0A5M6J3S8"/>
<dbReference type="PROSITE" id="PS50885">
    <property type="entry name" value="HAMP"/>
    <property type="match status" value="1"/>
</dbReference>
<keyword evidence="3 5" id="KW-0807">Transducer</keyword>
<dbReference type="Gene3D" id="6.10.340.10">
    <property type="match status" value="1"/>
</dbReference>
<accession>A0A5M6J3S8</accession>
<evidence type="ECO:0000313" key="10">
    <source>
        <dbReference type="EMBL" id="KAA5614757.1"/>
    </source>
</evidence>
<evidence type="ECO:0000259" key="9">
    <source>
        <dbReference type="PROSITE" id="PS50885"/>
    </source>
</evidence>
<feature type="domain" description="Methyl-accepting transducer" evidence="7">
    <location>
        <begin position="306"/>
        <end position="542"/>
    </location>
</feature>
<evidence type="ECO:0000259" key="8">
    <source>
        <dbReference type="PROSITE" id="PS50192"/>
    </source>
</evidence>
<comment type="caution">
    <text evidence="10">The sequence shown here is derived from an EMBL/GenBank/DDBJ whole genome shotgun (WGS) entry which is preliminary data.</text>
</comment>
<evidence type="ECO:0000256" key="4">
    <source>
        <dbReference type="ARBA" id="ARBA00029447"/>
    </source>
</evidence>
<dbReference type="InterPro" id="IPR004089">
    <property type="entry name" value="MCPsignal_dom"/>
</dbReference>
<dbReference type="InterPro" id="IPR000727">
    <property type="entry name" value="T_SNARE_dom"/>
</dbReference>
<dbReference type="InterPro" id="IPR003660">
    <property type="entry name" value="HAMP_dom"/>
</dbReference>
<evidence type="ECO:0000256" key="6">
    <source>
        <dbReference type="SAM" id="Phobius"/>
    </source>
</evidence>
<dbReference type="PROSITE" id="PS50111">
    <property type="entry name" value="CHEMOTAXIS_TRANSDUC_2"/>
    <property type="match status" value="1"/>
</dbReference>
<evidence type="ECO:0000256" key="1">
    <source>
        <dbReference type="ARBA" id="ARBA00004429"/>
    </source>
</evidence>
<dbReference type="Pfam" id="PF00015">
    <property type="entry name" value="MCPsignal"/>
    <property type="match status" value="1"/>
</dbReference>
<dbReference type="Proteomes" id="UP000325255">
    <property type="component" value="Unassembled WGS sequence"/>
</dbReference>
<dbReference type="EMBL" id="VWPK01000001">
    <property type="protein sequence ID" value="KAA5614757.1"/>
    <property type="molecule type" value="Genomic_DNA"/>
</dbReference>
<evidence type="ECO:0000256" key="5">
    <source>
        <dbReference type="PROSITE-ProRule" id="PRU00284"/>
    </source>
</evidence>
<protein>
    <submittedName>
        <fullName evidence="10">HAMP domain-containing protein</fullName>
    </submittedName>
</protein>
<dbReference type="GO" id="GO:0007165">
    <property type="term" value="P:signal transduction"/>
    <property type="evidence" value="ECO:0007669"/>
    <property type="project" value="UniProtKB-KW"/>
</dbReference>
<dbReference type="GO" id="GO:0005886">
    <property type="term" value="C:plasma membrane"/>
    <property type="evidence" value="ECO:0007669"/>
    <property type="project" value="UniProtKB-SubCell"/>
</dbReference>
<gene>
    <name evidence="10" type="ORF">F1189_01130</name>
</gene>
<reference evidence="10 11" key="1">
    <citation type="submission" date="2019-09" db="EMBL/GenBank/DDBJ databases">
        <title>Genome sequence of Rhodovastum atsumiense, a diverse member of the Acetobacteraceae family of non-sulfur purple photosynthetic bacteria.</title>
        <authorList>
            <person name="Meyer T."/>
            <person name="Kyndt J."/>
        </authorList>
    </citation>
    <scope>NUCLEOTIDE SEQUENCE [LARGE SCALE GENOMIC DNA]</scope>
    <source>
        <strain evidence="10 11">DSM 21279</strain>
    </source>
</reference>
<proteinExistence type="inferred from homology"/>
<dbReference type="RefSeq" id="WP_150038609.1">
    <property type="nucleotide sequence ID" value="NZ_OW485601.1"/>
</dbReference>
<dbReference type="SMART" id="SM00283">
    <property type="entry name" value="MA"/>
    <property type="match status" value="1"/>
</dbReference>
<dbReference type="OrthoDB" id="7295762at2"/>
<sequence length="562" mass="59406">MRVDTMSISRKIAAAFAAMLFIVGLIGFLSLHTFSRFNDTVNEITDNYMLGIGYVSELQSSIAATRIALLWGIIDPSDKAGRGPIREQVEHLRRQYDATAAKYEPTVTTDEERRIYGEIKPLGTAFFAMADRVAGQLAAGETETGRETYRRESVPITRPLTAALRRDIEYNIREGNRWGETADTDYAFGRVLVIGGMVLGVLAALLVGWVLVRGIATPLRAMTEAMRRMAEKDFTVSVTGTDRTDEVGQMAAALVVFRDRMADGERLATAQSTEQAARQEKARQLEGFVRSFQDRATALTAPLSAASAQLEATARSMSTNATRSGQQAESVATAASEASSGVQAIAAVSEELSSSINEISRQVAQSTSVAGRAVEDAQRTDATVRALAEAAGKIGQVVELISSIAGQTNLLALNATIEAARAGEAGKGFAVVASEVKSLAQQTTRATGEIAAQISQIQEATERAVSAISAIKATIEEVSGISSAIAAAVEEQGSATAEIARSVSQTARRTQDVTSSIADVSRATKDTGASANEVLGAAGQLARNAAELQSEIQAFASKVRAG</sequence>
<keyword evidence="11" id="KW-1185">Reference proteome</keyword>
<feature type="domain" description="HAMP" evidence="9">
    <location>
        <begin position="213"/>
        <end position="266"/>
    </location>
</feature>
<dbReference type="Pfam" id="PF00672">
    <property type="entry name" value="HAMP"/>
    <property type="match status" value="1"/>
</dbReference>
<evidence type="ECO:0000256" key="3">
    <source>
        <dbReference type="ARBA" id="ARBA00023224"/>
    </source>
</evidence>
<dbReference type="SMART" id="SM00304">
    <property type="entry name" value="HAMP"/>
    <property type="match status" value="1"/>
</dbReference>
<keyword evidence="6" id="KW-0812">Transmembrane</keyword>
<evidence type="ECO:0000313" key="11">
    <source>
        <dbReference type="Proteomes" id="UP000325255"/>
    </source>
</evidence>
<dbReference type="InterPro" id="IPR024478">
    <property type="entry name" value="HlyB_4HB_MCP"/>
</dbReference>
<keyword evidence="2" id="KW-0997">Cell inner membrane</keyword>
<name>A0A5M6J3S8_9PROT</name>
<dbReference type="PROSITE" id="PS50192">
    <property type="entry name" value="T_SNARE"/>
    <property type="match status" value="1"/>
</dbReference>
<feature type="transmembrane region" description="Helical" evidence="6">
    <location>
        <begin position="187"/>
        <end position="212"/>
    </location>
</feature>
<keyword evidence="2" id="KW-1003">Cell membrane</keyword>
<dbReference type="SUPFAM" id="SSF58104">
    <property type="entry name" value="Methyl-accepting chemotaxis protein (MCP) signaling domain"/>
    <property type="match status" value="1"/>
</dbReference>
<comment type="similarity">
    <text evidence="4">Belongs to the methyl-accepting chemotaxis (MCP) protein family.</text>
</comment>
<dbReference type="CDD" id="cd06225">
    <property type="entry name" value="HAMP"/>
    <property type="match status" value="1"/>
</dbReference>
<feature type="transmembrane region" description="Helical" evidence="6">
    <location>
        <begin position="12"/>
        <end position="31"/>
    </location>
</feature>
<dbReference type="Pfam" id="PF12729">
    <property type="entry name" value="4HB_MCP_1"/>
    <property type="match status" value="1"/>
</dbReference>
<organism evidence="10 11">
    <name type="scientific">Rhodovastum atsumiense</name>
    <dbReference type="NCBI Taxonomy" id="504468"/>
    <lineage>
        <taxon>Bacteria</taxon>
        <taxon>Pseudomonadati</taxon>
        <taxon>Pseudomonadota</taxon>
        <taxon>Alphaproteobacteria</taxon>
        <taxon>Acetobacterales</taxon>
        <taxon>Acetobacteraceae</taxon>
        <taxon>Rhodovastum</taxon>
    </lineage>
</organism>
<dbReference type="PANTHER" id="PTHR32089">
    <property type="entry name" value="METHYL-ACCEPTING CHEMOTAXIS PROTEIN MCPB"/>
    <property type="match status" value="1"/>
</dbReference>
<dbReference type="PANTHER" id="PTHR32089:SF112">
    <property type="entry name" value="LYSOZYME-LIKE PROTEIN-RELATED"/>
    <property type="match status" value="1"/>
</dbReference>
<evidence type="ECO:0000259" key="7">
    <source>
        <dbReference type="PROSITE" id="PS50111"/>
    </source>
</evidence>
<keyword evidence="6" id="KW-0472">Membrane</keyword>
<evidence type="ECO:0000256" key="2">
    <source>
        <dbReference type="ARBA" id="ARBA00022519"/>
    </source>
</evidence>
<feature type="domain" description="T-SNARE coiled-coil homology" evidence="8">
    <location>
        <begin position="458"/>
        <end position="520"/>
    </location>
</feature>